<feature type="domain" description="ORC1/DEAH AAA+ ATPase" evidence="3">
    <location>
        <begin position="24"/>
        <end position="127"/>
    </location>
</feature>
<dbReference type="SUPFAM" id="SSF110997">
    <property type="entry name" value="Sporulation related repeat"/>
    <property type="match status" value="1"/>
</dbReference>
<dbReference type="EMBL" id="CP071503">
    <property type="protein sequence ID" value="QSX34039.1"/>
    <property type="molecule type" value="Genomic_DNA"/>
</dbReference>
<dbReference type="InterPro" id="IPR049945">
    <property type="entry name" value="AAA_22"/>
</dbReference>
<evidence type="ECO:0000259" key="3">
    <source>
        <dbReference type="Pfam" id="PF13401"/>
    </source>
</evidence>
<gene>
    <name evidence="4" type="ORF">JYB87_01945</name>
</gene>
<dbReference type="PANTHER" id="PTHR35894:SF5">
    <property type="entry name" value="MU-LIKE PROPHAGE FLUMU DNA TRANSPOSITION PROTEIN B"/>
    <property type="match status" value="1"/>
</dbReference>
<evidence type="ECO:0000313" key="5">
    <source>
        <dbReference type="Proteomes" id="UP000662770"/>
    </source>
</evidence>
<dbReference type="Gene3D" id="3.30.70.1070">
    <property type="entry name" value="Sporulation related repeat"/>
    <property type="match status" value="1"/>
</dbReference>
<name>A0ABX7QS07_9GAMM</name>
<dbReference type="InterPro" id="IPR052026">
    <property type="entry name" value="ExeA_AAA_ATPase_DNA-bind"/>
</dbReference>
<feature type="compositionally biased region" description="Low complexity" evidence="1">
    <location>
        <begin position="383"/>
        <end position="392"/>
    </location>
</feature>
<dbReference type="PANTHER" id="PTHR35894">
    <property type="entry name" value="GENERAL SECRETION PATHWAY PROTEIN A-RELATED"/>
    <property type="match status" value="1"/>
</dbReference>
<evidence type="ECO:0000313" key="4">
    <source>
        <dbReference type="EMBL" id="QSX34039.1"/>
    </source>
</evidence>
<dbReference type="Proteomes" id="UP000662770">
    <property type="component" value="Chromosome"/>
</dbReference>
<evidence type="ECO:0000259" key="2">
    <source>
        <dbReference type="Pfam" id="PF05036"/>
    </source>
</evidence>
<proteinExistence type="predicted"/>
<organism evidence="4 5">
    <name type="scientific">Shewanella avicenniae</name>
    <dbReference type="NCBI Taxonomy" id="2814294"/>
    <lineage>
        <taxon>Bacteria</taxon>
        <taxon>Pseudomonadati</taxon>
        <taxon>Pseudomonadota</taxon>
        <taxon>Gammaproteobacteria</taxon>
        <taxon>Alteromonadales</taxon>
        <taxon>Shewanellaceae</taxon>
        <taxon>Shewanella</taxon>
    </lineage>
</organism>
<feature type="domain" description="SPOR" evidence="2">
    <location>
        <begin position="415"/>
        <end position="482"/>
    </location>
</feature>
<protein>
    <submittedName>
        <fullName evidence="4">AAA family ATPase</fullName>
    </submittedName>
</protein>
<dbReference type="Gene3D" id="3.40.50.300">
    <property type="entry name" value="P-loop containing nucleotide triphosphate hydrolases"/>
    <property type="match status" value="1"/>
</dbReference>
<dbReference type="Pfam" id="PF13401">
    <property type="entry name" value="AAA_22"/>
    <property type="match status" value="1"/>
</dbReference>
<dbReference type="Pfam" id="PF05036">
    <property type="entry name" value="SPOR"/>
    <property type="match status" value="1"/>
</dbReference>
<reference evidence="4 5" key="1">
    <citation type="submission" date="2021-03" db="EMBL/GenBank/DDBJ databases">
        <title>Novel species identification of genus Shewanella.</title>
        <authorList>
            <person name="Liu G."/>
            <person name="Zhang Q."/>
        </authorList>
    </citation>
    <scope>NUCLEOTIDE SEQUENCE [LARGE SCALE GENOMIC DNA]</scope>
    <source>
        <strain evidence="4 5">FJAT-51800</strain>
    </source>
</reference>
<dbReference type="InterPro" id="IPR036680">
    <property type="entry name" value="SPOR-like_sf"/>
</dbReference>
<dbReference type="RefSeq" id="WP_207355245.1">
    <property type="nucleotide sequence ID" value="NZ_CP071503.1"/>
</dbReference>
<dbReference type="InterPro" id="IPR007730">
    <property type="entry name" value="SPOR-like_dom"/>
</dbReference>
<keyword evidence="5" id="KW-1185">Reference proteome</keyword>
<sequence length="502" mass="54468">MANELLLPSQETLIQRLLHLACYGQQLVLLSGANGSGKTSVLAGLADELDTRNLALVSCPQHVAAQEIRRKIIMQLLPDPLFDDEVSLVDTLLRFVSTLNKPLHILLDDAEHLPLAVWAELLLVTEIQCAGYPITVTATVSTEFAEGFSHQLPARLRNVLLPIVILPLSLAEREGLYQTLLTRSKQSTFTPRSIIVPQLQRQTGTPAEVVELIELALNETPVVKMQRAWGKYFAAGALAVFMMGCLAWYGYKASVPLPEVTLASPVLAATNVDMIEFAKAIIEPSDSESDIPAAALHGLTLLSITDFADVSGVTSQDEFSSPQNEFAANLPSHDDADVSSELLQDALNVAGVETSTIRPPQARKVELLSVAAKPASHPTKRPVAQSDAQSSTQSSVISASAVDAPKAAATKLPMKGFTLQVASVKHRDSLAPVLEKLKGQPITICRHRDWWVVLVGDFAERATASQISQQLTAKGFSKPWLRAWKELGDYQLEKRISDEISS</sequence>
<dbReference type="InterPro" id="IPR027417">
    <property type="entry name" value="P-loop_NTPase"/>
</dbReference>
<dbReference type="SUPFAM" id="SSF52540">
    <property type="entry name" value="P-loop containing nucleoside triphosphate hydrolases"/>
    <property type="match status" value="1"/>
</dbReference>
<evidence type="ECO:0000256" key="1">
    <source>
        <dbReference type="SAM" id="MobiDB-lite"/>
    </source>
</evidence>
<accession>A0ABX7QS07</accession>
<feature type="region of interest" description="Disordered" evidence="1">
    <location>
        <begin position="372"/>
        <end position="392"/>
    </location>
</feature>